<feature type="domain" description="Peptidase M20 dimerisation" evidence="3">
    <location>
        <begin position="252"/>
        <end position="354"/>
    </location>
</feature>
<evidence type="ECO:0000256" key="2">
    <source>
        <dbReference type="ARBA" id="ARBA00022801"/>
    </source>
</evidence>
<evidence type="ECO:0000256" key="1">
    <source>
        <dbReference type="ARBA" id="ARBA00006247"/>
    </source>
</evidence>
<evidence type="ECO:0000313" key="5">
    <source>
        <dbReference type="Proteomes" id="UP001174691"/>
    </source>
</evidence>
<comment type="similarity">
    <text evidence="1">Belongs to the peptidase M20A family.</text>
</comment>
<proteinExistence type="inferred from homology"/>
<dbReference type="AlphaFoldDB" id="A0AA38VZF5"/>
<keyword evidence="5" id="KW-1185">Reference proteome</keyword>
<dbReference type="InterPro" id="IPR036264">
    <property type="entry name" value="Bact_exopeptidase_dim_dom"/>
</dbReference>
<organism evidence="4 5">
    <name type="scientific">Coniochaeta hoffmannii</name>
    <dbReference type="NCBI Taxonomy" id="91930"/>
    <lineage>
        <taxon>Eukaryota</taxon>
        <taxon>Fungi</taxon>
        <taxon>Dikarya</taxon>
        <taxon>Ascomycota</taxon>
        <taxon>Pezizomycotina</taxon>
        <taxon>Sordariomycetes</taxon>
        <taxon>Sordariomycetidae</taxon>
        <taxon>Coniochaetales</taxon>
        <taxon>Coniochaetaceae</taxon>
        <taxon>Coniochaeta</taxon>
    </lineage>
</organism>
<dbReference type="PIRSF" id="PIRSF001235">
    <property type="entry name" value="Amidase_carbamoylase"/>
    <property type="match status" value="1"/>
</dbReference>
<dbReference type="Gene3D" id="3.30.70.360">
    <property type="match status" value="1"/>
</dbReference>
<accession>A0AA38VZF5</accession>
<evidence type="ECO:0000259" key="3">
    <source>
        <dbReference type="Pfam" id="PF07687"/>
    </source>
</evidence>
<gene>
    <name evidence="4" type="ORF">NKR19_g2053</name>
</gene>
<dbReference type="Pfam" id="PF07687">
    <property type="entry name" value="M20_dimer"/>
    <property type="match status" value="1"/>
</dbReference>
<sequence length="465" mass="50696">MTVQELVRGLATVGDDSGKRSAQQGFRSLRVNGSRLMDSIHSTCEFGKAHPYGDHPTETGMARLSLNDDDARVRRWLIEQAKALDCAVKVDQMGNIFCVRPGKTNDKLPVMIGSHLDTQPTGGRYDGILGVMAGLEVLRTLHDSDYQTEGPVGIVNWTNEEGARFPIVTVSSGVWAGSIPLETAWATKEVPTLMINPSSSPRTMKQELERIGFLGDTPASHEANPIDAHFELHIEQGPILEDEEQKIGVVTGAQGYNWYEVTVRGRDSHAGTTPLSARRDALLGAAKMIAASNSVARELGGLITTGIFRAEPGSVNTMAHTVRFTLDIRHPSNEKLAEMVARCRDVFDRIAKEDCERGVQVEWATLTENVAVEFHQDCIAAIEESAEEVCGALPGAEKKKLWRHMTSGAGHDSCHVSKRAPTAMIFTPTRNGMSHTPDEYCSPEDCVLGAQVLLGAVLRYDAARK</sequence>
<comment type="caution">
    <text evidence="4">The sequence shown here is derived from an EMBL/GenBank/DDBJ whole genome shotgun (WGS) entry which is preliminary data.</text>
</comment>
<dbReference type="InterPro" id="IPR010158">
    <property type="entry name" value="Amidase_Cbmase"/>
</dbReference>
<dbReference type="PANTHER" id="PTHR32494">
    <property type="entry name" value="ALLANTOATE DEIMINASE-RELATED"/>
    <property type="match status" value="1"/>
</dbReference>
<dbReference type="NCBIfam" id="TIGR01879">
    <property type="entry name" value="hydantase"/>
    <property type="match status" value="1"/>
</dbReference>
<protein>
    <submittedName>
        <fullName evidence="4">Hydantoin utilization protein C</fullName>
    </submittedName>
</protein>
<dbReference type="CDD" id="cd03884">
    <property type="entry name" value="M20_bAS"/>
    <property type="match status" value="1"/>
</dbReference>
<dbReference type="EMBL" id="JANBVN010000020">
    <property type="protein sequence ID" value="KAJ9161615.1"/>
    <property type="molecule type" value="Genomic_DNA"/>
</dbReference>
<dbReference type="GO" id="GO:0016813">
    <property type="term" value="F:hydrolase activity, acting on carbon-nitrogen (but not peptide) bonds, in linear amidines"/>
    <property type="evidence" value="ECO:0007669"/>
    <property type="project" value="InterPro"/>
</dbReference>
<dbReference type="SUPFAM" id="SSF53187">
    <property type="entry name" value="Zn-dependent exopeptidases"/>
    <property type="match status" value="1"/>
</dbReference>
<evidence type="ECO:0000313" key="4">
    <source>
        <dbReference type="EMBL" id="KAJ9161615.1"/>
    </source>
</evidence>
<dbReference type="PANTHER" id="PTHR32494:SF5">
    <property type="entry name" value="ALLANTOATE AMIDOHYDROLASE"/>
    <property type="match status" value="1"/>
</dbReference>
<reference evidence="4" key="1">
    <citation type="submission" date="2022-07" db="EMBL/GenBank/DDBJ databases">
        <title>Fungi with potential for degradation of polypropylene.</title>
        <authorList>
            <person name="Gostincar C."/>
        </authorList>
    </citation>
    <scope>NUCLEOTIDE SEQUENCE</scope>
    <source>
        <strain evidence="4">EXF-13287</strain>
    </source>
</reference>
<dbReference type="InterPro" id="IPR011650">
    <property type="entry name" value="Peptidase_M20_dimer"/>
</dbReference>
<keyword evidence="2" id="KW-0378">Hydrolase</keyword>
<name>A0AA38VZF5_9PEZI</name>
<dbReference type="SUPFAM" id="SSF55031">
    <property type="entry name" value="Bacterial exopeptidase dimerisation domain"/>
    <property type="match status" value="1"/>
</dbReference>
<dbReference type="Proteomes" id="UP001174691">
    <property type="component" value="Unassembled WGS sequence"/>
</dbReference>
<dbReference type="Gene3D" id="3.40.630.10">
    <property type="entry name" value="Zn peptidases"/>
    <property type="match status" value="1"/>
</dbReference>
<dbReference type="Pfam" id="PF01546">
    <property type="entry name" value="Peptidase_M20"/>
    <property type="match status" value="1"/>
</dbReference>
<dbReference type="InterPro" id="IPR002933">
    <property type="entry name" value="Peptidase_M20"/>
</dbReference>